<comment type="caution">
    <text evidence="1">The sequence shown here is derived from an EMBL/GenBank/DDBJ whole genome shotgun (WGS) entry which is preliminary data.</text>
</comment>
<proteinExistence type="predicted"/>
<organism evidence="1 2">
    <name type="scientific">Trichinella papuae</name>
    <dbReference type="NCBI Taxonomy" id="268474"/>
    <lineage>
        <taxon>Eukaryota</taxon>
        <taxon>Metazoa</taxon>
        <taxon>Ecdysozoa</taxon>
        <taxon>Nematoda</taxon>
        <taxon>Enoplea</taxon>
        <taxon>Dorylaimia</taxon>
        <taxon>Trichinellida</taxon>
        <taxon>Trichinellidae</taxon>
        <taxon>Trichinella</taxon>
    </lineage>
</organism>
<name>A0A0V1MVK7_9BILA</name>
<accession>A0A0V1MVK7</accession>
<gene>
    <name evidence="1" type="ORF">T10_6995</name>
</gene>
<keyword evidence="2" id="KW-1185">Reference proteome</keyword>
<reference evidence="1 2" key="1">
    <citation type="submission" date="2015-01" db="EMBL/GenBank/DDBJ databases">
        <title>Evolution of Trichinella species and genotypes.</title>
        <authorList>
            <person name="Korhonen P.K."/>
            <person name="Edoardo P."/>
            <person name="Giuseppe L.R."/>
            <person name="Gasser R.B."/>
        </authorList>
    </citation>
    <scope>NUCLEOTIDE SEQUENCE [LARGE SCALE GENOMIC DNA]</scope>
    <source>
        <strain evidence="1">ISS1980</strain>
    </source>
</reference>
<sequence length="309" mass="35083">MDGPDFMKMKNLAYNARRCYAGKPNFQPFESKTLPHCTIILNISDDIQAVAIFVILPLTSGTLDALWTNEYRIDGEGIFESALVKLISMIDTSNAKEGKLLKTVNIQGKIKRITFTKKKISIQMLELKLFDEVLDCCFSVIVHAWDNRLLLIKPDCMIAMKQLMMKYLPTMKLKYMGVKMVCNSQSAATWLGNCSSPWPKPVWHKTSNRCQKGRAVDLALFLLECGKDLVENALNQRAENLLRNFSGFVERPPGARGQRRHRTTKIATTIATLRLWQTYFLQDKNDDWVAREPAPGPAEKAVPIRELGN</sequence>
<dbReference type="OrthoDB" id="10579022at2759"/>
<evidence type="ECO:0000313" key="2">
    <source>
        <dbReference type="Proteomes" id="UP000054843"/>
    </source>
</evidence>
<dbReference type="EMBL" id="JYDO01000034">
    <property type="protein sequence ID" value="KRZ75825.1"/>
    <property type="molecule type" value="Genomic_DNA"/>
</dbReference>
<dbReference type="AlphaFoldDB" id="A0A0V1MVK7"/>
<evidence type="ECO:0000313" key="1">
    <source>
        <dbReference type="EMBL" id="KRZ75825.1"/>
    </source>
</evidence>
<dbReference type="Proteomes" id="UP000054843">
    <property type="component" value="Unassembled WGS sequence"/>
</dbReference>
<protein>
    <submittedName>
        <fullName evidence="1">Uncharacterized protein</fullName>
    </submittedName>
</protein>